<keyword evidence="5 14" id="KW-0812">Transmembrane</keyword>
<dbReference type="GO" id="GO:0004497">
    <property type="term" value="F:monooxygenase activity"/>
    <property type="evidence" value="ECO:0007669"/>
    <property type="project" value="UniProtKB-KW"/>
</dbReference>
<evidence type="ECO:0000256" key="13">
    <source>
        <dbReference type="RuleBase" id="RU000461"/>
    </source>
</evidence>
<comment type="similarity">
    <text evidence="3 13">Belongs to the cytochrome P450 family.</text>
</comment>
<dbReference type="Proteomes" id="UP000822688">
    <property type="component" value="Chromosome 12"/>
</dbReference>
<comment type="caution">
    <text evidence="15">The sequence shown here is derived from an EMBL/GenBank/DDBJ whole genome shotgun (WGS) entry which is preliminary data.</text>
</comment>
<keyword evidence="11 14" id="KW-0472">Membrane</keyword>
<feature type="binding site" description="axial binding residue" evidence="12">
    <location>
        <position position="483"/>
    </location>
    <ligand>
        <name>heme</name>
        <dbReference type="ChEBI" id="CHEBI:30413"/>
    </ligand>
    <ligandPart>
        <name>Fe</name>
        <dbReference type="ChEBI" id="CHEBI:18248"/>
    </ligandPart>
</feature>
<dbReference type="InterPro" id="IPR001128">
    <property type="entry name" value="Cyt_P450"/>
</dbReference>
<keyword evidence="9 12" id="KW-0408">Iron</keyword>
<evidence type="ECO:0000256" key="3">
    <source>
        <dbReference type="ARBA" id="ARBA00010617"/>
    </source>
</evidence>
<keyword evidence="16" id="KW-1185">Reference proteome</keyword>
<dbReference type="PANTHER" id="PTHR47944:SF4">
    <property type="entry name" value="OS09G0441700 PROTEIN"/>
    <property type="match status" value="1"/>
</dbReference>
<accession>A0A8T0GDH3</accession>
<evidence type="ECO:0000256" key="6">
    <source>
        <dbReference type="ARBA" id="ARBA00022723"/>
    </source>
</evidence>
<keyword evidence="4 12" id="KW-0349">Heme</keyword>
<evidence type="ECO:0000256" key="14">
    <source>
        <dbReference type="SAM" id="Phobius"/>
    </source>
</evidence>
<evidence type="ECO:0000313" key="15">
    <source>
        <dbReference type="EMBL" id="KAG0555262.1"/>
    </source>
</evidence>
<dbReference type="GO" id="GO:0005506">
    <property type="term" value="F:iron ion binding"/>
    <property type="evidence" value="ECO:0007669"/>
    <property type="project" value="InterPro"/>
</dbReference>
<dbReference type="Gene3D" id="1.10.630.10">
    <property type="entry name" value="Cytochrome P450"/>
    <property type="match status" value="1"/>
</dbReference>
<organism evidence="15 16">
    <name type="scientific">Ceratodon purpureus</name>
    <name type="common">Fire moss</name>
    <name type="synonym">Dicranum purpureum</name>
    <dbReference type="NCBI Taxonomy" id="3225"/>
    <lineage>
        <taxon>Eukaryota</taxon>
        <taxon>Viridiplantae</taxon>
        <taxon>Streptophyta</taxon>
        <taxon>Embryophyta</taxon>
        <taxon>Bryophyta</taxon>
        <taxon>Bryophytina</taxon>
        <taxon>Bryopsida</taxon>
        <taxon>Dicranidae</taxon>
        <taxon>Pseudoditrichales</taxon>
        <taxon>Ditrichaceae</taxon>
        <taxon>Ceratodon</taxon>
    </lineage>
</organism>
<dbReference type="Pfam" id="PF00067">
    <property type="entry name" value="p450"/>
    <property type="match status" value="1"/>
</dbReference>
<protein>
    <recommendedName>
        <fullName evidence="17">Cytochrome P450</fullName>
    </recommendedName>
</protein>
<dbReference type="InterPro" id="IPR036396">
    <property type="entry name" value="Cyt_P450_sf"/>
</dbReference>
<dbReference type="PANTHER" id="PTHR47944">
    <property type="entry name" value="CYTOCHROME P450 98A9"/>
    <property type="match status" value="1"/>
</dbReference>
<dbReference type="PRINTS" id="PR00385">
    <property type="entry name" value="P450"/>
</dbReference>
<evidence type="ECO:0000256" key="12">
    <source>
        <dbReference type="PIRSR" id="PIRSR602401-1"/>
    </source>
</evidence>
<evidence type="ECO:0000256" key="9">
    <source>
        <dbReference type="ARBA" id="ARBA00023004"/>
    </source>
</evidence>
<keyword evidence="6 12" id="KW-0479">Metal-binding</keyword>
<feature type="transmembrane region" description="Helical" evidence="14">
    <location>
        <begin position="31"/>
        <end position="48"/>
    </location>
</feature>
<evidence type="ECO:0000256" key="10">
    <source>
        <dbReference type="ARBA" id="ARBA00023033"/>
    </source>
</evidence>
<keyword evidence="8 13" id="KW-0560">Oxidoreductase</keyword>
<evidence type="ECO:0008006" key="17">
    <source>
        <dbReference type="Google" id="ProtNLM"/>
    </source>
</evidence>
<sequence length="546" mass="60958">MALSVSSSPGNATHFGSTGVLAWRPSSPSDFATVFTTLFAALLVSVYLRAQSQKQKSVSTLPPGPKPWPILGNLLALADGMPHHALQRLASKYGGIMYLRLGSVPCLIISTAAAAKEVFQTNDVSFSSRPKGLYFEIISDSYKTLVLTPYGPYWRQLRKFSSSELFSAKRHASYRGVREEELRNMLAILLETSEKGEAVNVKSWLYEVSANVMTRMLINKRYFGKGGASQEEKADFERLIAAMTRVDFAAVISDFIPNLTFLTKLQGYNKIFKGIRDDAIRIGGKMLEVEKHRERAKERGSNDQDEYVSDFVDMLSEEPLDGGKPLPDEQLTLVLLELFNAGTETGSTTVEWAMAELILRPELLKQAQAELDTVVGNDRLMQESDLPNLPFLQAIVKETFRLHPPAPLAPPRESFQPAQAYGYQIPAGTRLMLNLCAIHRDPAVYESPDEFIPQRFVDRPELNHLSGFDSYELIPFGVGRRMCPGYNLGNTLVTLMLGNLLHSYDWSLPHGQSIESFDMTESFGITVCRKEPLYLMAKPRDHVVSC</sequence>
<comment type="subcellular location">
    <subcellularLocation>
        <location evidence="2">Membrane</location>
        <topology evidence="2">Single-pass membrane protein</topology>
    </subcellularLocation>
</comment>
<dbReference type="PROSITE" id="PS00086">
    <property type="entry name" value="CYTOCHROME_P450"/>
    <property type="match status" value="1"/>
</dbReference>
<dbReference type="InterPro" id="IPR002401">
    <property type="entry name" value="Cyt_P450_E_grp-I"/>
</dbReference>
<evidence type="ECO:0000256" key="11">
    <source>
        <dbReference type="ARBA" id="ARBA00023136"/>
    </source>
</evidence>
<dbReference type="GO" id="GO:0044550">
    <property type="term" value="P:secondary metabolite biosynthetic process"/>
    <property type="evidence" value="ECO:0007669"/>
    <property type="project" value="UniProtKB-ARBA"/>
</dbReference>
<comment type="cofactor">
    <cofactor evidence="1 12">
        <name>heme</name>
        <dbReference type="ChEBI" id="CHEBI:30413"/>
    </cofactor>
</comment>
<dbReference type="GO" id="GO:0016020">
    <property type="term" value="C:membrane"/>
    <property type="evidence" value="ECO:0007669"/>
    <property type="project" value="UniProtKB-SubCell"/>
</dbReference>
<dbReference type="AlphaFoldDB" id="A0A8T0GDH3"/>
<evidence type="ECO:0000256" key="2">
    <source>
        <dbReference type="ARBA" id="ARBA00004167"/>
    </source>
</evidence>
<dbReference type="PRINTS" id="PR00463">
    <property type="entry name" value="EP450I"/>
</dbReference>
<evidence type="ECO:0000256" key="8">
    <source>
        <dbReference type="ARBA" id="ARBA00023002"/>
    </source>
</evidence>
<gene>
    <name evidence="15" type="ORF">KC19_12G156800</name>
</gene>
<name>A0A8T0GDH3_CERPU</name>
<feature type="transmembrane region" description="Helical" evidence="14">
    <location>
        <begin position="97"/>
        <end position="115"/>
    </location>
</feature>
<keyword evidence="10 13" id="KW-0503">Monooxygenase</keyword>
<evidence type="ECO:0000256" key="4">
    <source>
        <dbReference type="ARBA" id="ARBA00022617"/>
    </source>
</evidence>
<evidence type="ECO:0000256" key="5">
    <source>
        <dbReference type="ARBA" id="ARBA00022692"/>
    </source>
</evidence>
<dbReference type="InterPro" id="IPR017972">
    <property type="entry name" value="Cyt_P450_CS"/>
</dbReference>
<evidence type="ECO:0000256" key="7">
    <source>
        <dbReference type="ARBA" id="ARBA00022989"/>
    </source>
</evidence>
<dbReference type="FunFam" id="1.10.630.10:FF:000039">
    <property type="entry name" value="Cytochrome P450"/>
    <property type="match status" value="1"/>
</dbReference>
<reference evidence="15" key="1">
    <citation type="submission" date="2020-06" db="EMBL/GenBank/DDBJ databases">
        <title>WGS assembly of Ceratodon purpureus strain R40.</title>
        <authorList>
            <person name="Carey S.B."/>
            <person name="Jenkins J."/>
            <person name="Shu S."/>
            <person name="Lovell J.T."/>
            <person name="Sreedasyam A."/>
            <person name="Maumus F."/>
            <person name="Tiley G.P."/>
            <person name="Fernandez-Pozo N."/>
            <person name="Barry K."/>
            <person name="Chen C."/>
            <person name="Wang M."/>
            <person name="Lipzen A."/>
            <person name="Daum C."/>
            <person name="Saski C.A."/>
            <person name="Payton A.C."/>
            <person name="Mcbreen J.C."/>
            <person name="Conrad R.E."/>
            <person name="Kollar L.M."/>
            <person name="Olsson S."/>
            <person name="Huttunen S."/>
            <person name="Landis J.B."/>
            <person name="Wickett N.J."/>
            <person name="Johnson M.G."/>
            <person name="Rensing S.A."/>
            <person name="Grimwood J."/>
            <person name="Schmutz J."/>
            <person name="Mcdaniel S.F."/>
        </authorList>
    </citation>
    <scope>NUCLEOTIDE SEQUENCE</scope>
    <source>
        <strain evidence="15">R40</strain>
    </source>
</reference>
<keyword evidence="7 14" id="KW-1133">Transmembrane helix</keyword>
<dbReference type="GO" id="GO:0020037">
    <property type="term" value="F:heme binding"/>
    <property type="evidence" value="ECO:0007669"/>
    <property type="project" value="InterPro"/>
</dbReference>
<evidence type="ECO:0000313" key="16">
    <source>
        <dbReference type="Proteomes" id="UP000822688"/>
    </source>
</evidence>
<proteinExistence type="inferred from homology"/>
<evidence type="ECO:0000256" key="1">
    <source>
        <dbReference type="ARBA" id="ARBA00001971"/>
    </source>
</evidence>
<dbReference type="CDD" id="cd20618">
    <property type="entry name" value="CYP71_clan"/>
    <property type="match status" value="1"/>
</dbReference>
<dbReference type="GO" id="GO:0016705">
    <property type="term" value="F:oxidoreductase activity, acting on paired donors, with incorporation or reduction of molecular oxygen"/>
    <property type="evidence" value="ECO:0007669"/>
    <property type="project" value="InterPro"/>
</dbReference>
<dbReference type="EMBL" id="CM026433">
    <property type="protein sequence ID" value="KAG0555262.1"/>
    <property type="molecule type" value="Genomic_DNA"/>
</dbReference>
<dbReference type="SUPFAM" id="SSF48264">
    <property type="entry name" value="Cytochrome P450"/>
    <property type="match status" value="1"/>
</dbReference>